<accession>A0AAD6ZPK3</accession>
<dbReference type="AlphaFoldDB" id="A0AAD6ZPK3"/>
<evidence type="ECO:0000313" key="3">
    <source>
        <dbReference type="Proteomes" id="UP001218218"/>
    </source>
</evidence>
<dbReference type="Proteomes" id="UP001218218">
    <property type="component" value="Unassembled WGS sequence"/>
</dbReference>
<dbReference type="GO" id="GO:0005524">
    <property type="term" value="F:ATP binding"/>
    <property type="evidence" value="ECO:0007669"/>
    <property type="project" value="InterPro"/>
</dbReference>
<dbReference type="InterPro" id="IPR008266">
    <property type="entry name" value="Tyr_kinase_AS"/>
</dbReference>
<feature type="domain" description="Protein kinase" evidence="1">
    <location>
        <begin position="22"/>
        <end position="288"/>
    </location>
</feature>
<keyword evidence="3" id="KW-1185">Reference proteome</keyword>
<name>A0AAD6ZPK3_9AGAR</name>
<dbReference type="Gene3D" id="1.10.510.10">
    <property type="entry name" value="Transferase(Phosphotransferase) domain 1"/>
    <property type="match status" value="1"/>
</dbReference>
<dbReference type="InterPro" id="IPR000719">
    <property type="entry name" value="Prot_kinase_dom"/>
</dbReference>
<evidence type="ECO:0000313" key="2">
    <source>
        <dbReference type="EMBL" id="KAJ7333480.1"/>
    </source>
</evidence>
<dbReference type="SUPFAM" id="SSF56112">
    <property type="entry name" value="Protein kinase-like (PK-like)"/>
    <property type="match status" value="1"/>
</dbReference>
<proteinExistence type="predicted"/>
<dbReference type="InterPro" id="IPR051681">
    <property type="entry name" value="Ser/Thr_Kinases-Pseudokinases"/>
</dbReference>
<reference evidence="2" key="1">
    <citation type="submission" date="2023-03" db="EMBL/GenBank/DDBJ databases">
        <title>Massive genome expansion in bonnet fungi (Mycena s.s.) driven by repeated elements and novel gene families across ecological guilds.</title>
        <authorList>
            <consortium name="Lawrence Berkeley National Laboratory"/>
            <person name="Harder C.B."/>
            <person name="Miyauchi S."/>
            <person name="Viragh M."/>
            <person name="Kuo A."/>
            <person name="Thoen E."/>
            <person name="Andreopoulos B."/>
            <person name="Lu D."/>
            <person name="Skrede I."/>
            <person name="Drula E."/>
            <person name="Henrissat B."/>
            <person name="Morin E."/>
            <person name="Kohler A."/>
            <person name="Barry K."/>
            <person name="LaButti K."/>
            <person name="Morin E."/>
            <person name="Salamov A."/>
            <person name="Lipzen A."/>
            <person name="Mereny Z."/>
            <person name="Hegedus B."/>
            <person name="Baldrian P."/>
            <person name="Stursova M."/>
            <person name="Weitz H."/>
            <person name="Taylor A."/>
            <person name="Grigoriev I.V."/>
            <person name="Nagy L.G."/>
            <person name="Martin F."/>
            <person name="Kauserud H."/>
        </authorList>
    </citation>
    <scope>NUCLEOTIDE SEQUENCE</scope>
    <source>
        <strain evidence="2">CBHHK002</strain>
    </source>
</reference>
<evidence type="ECO:0000259" key="1">
    <source>
        <dbReference type="PROSITE" id="PS50011"/>
    </source>
</evidence>
<keyword evidence="2" id="KW-0808">Transferase</keyword>
<dbReference type="EMBL" id="JARIHO010000034">
    <property type="protein sequence ID" value="KAJ7333480.1"/>
    <property type="molecule type" value="Genomic_DNA"/>
</dbReference>
<dbReference type="PROSITE" id="PS50011">
    <property type="entry name" value="PROTEIN_KINASE_DOM"/>
    <property type="match status" value="1"/>
</dbReference>
<dbReference type="PANTHER" id="PTHR44329">
    <property type="entry name" value="SERINE/THREONINE-PROTEIN KINASE TNNI3K-RELATED"/>
    <property type="match status" value="1"/>
</dbReference>
<dbReference type="GO" id="GO:0004674">
    <property type="term" value="F:protein serine/threonine kinase activity"/>
    <property type="evidence" value="ECO:0007669"/>
    <property type="project" value="TreeGrafter"/>
</dbReference>
<dbReference type="Pfam" id="PF00069">
    <property type="entry name" value="Pkinase"/>
    <property type="match status" value="1"/>
</dbReference>
<dbReference type="InterPro" id="IPR011009">
    <property type="entry name" value="Kinase-like_dom_sf"/>
</dbReference>
<sequence length="288" mass="32276">MGKLSEKCCRLPSDLIISGVTQRDQYVTSPGGYGDVHQALYRGKPVALKHMRMFQDTNQRDIRRRFCREALVWHRLRHVYIVPLIGIDTESFPPSFCLVSPWMKNGTVNMYLEGRQGISRQRIVNRLIGEIAQGLAFLHTENVVHGDLRGANILVSDAVSACLTDFGLTVLSDASTSQSRPTAGCTRWMAPELLDPLNWGVQNRPRTSASDIYALACVCLEHCILRLYTGHPPFHDVFSLDPAVSYQVVQGNRPSRPAGYDPRPCLGHHAEVLGPKLRRPPDHQLDSR</sequence>
<gene>
    <name evidence="2" type="ORF">DFH08DRAFT_785797</name>
</gene>
<organism evidence="2 3">
    <name type="scientific">Mycena albidolilacea</name>
    <dbReference type="NCBI Taxonomy" id="1033008"/>
    <lineage>
        <taxon>Eukaryota</taxon>
        <taxon>Fungi</taxon>
        <taxon>Dikarya</taxon>
        <taxon>Basidiomycota</taxon>
        <taxon>Agaricomycotina</taxon>
        <taxon>Agaricomycetes</taxon>
        <taxon>Agaricomycetidae</taxon>
        <taxon>Agaricales</taxon>
        <taxon>Marasmiineae</taxon>
        <taxon>Mycenaceae</taxon>
        <taxon>Mycena</taxon>
    </lineage>
</organism>
<keyword evidence="2" id="KW-0418">Kinase</keyword>
<dbReference type="PROSITE" id="PS00109">
    <property type="entry name" value="PROTEIN_KINASE_TYR"/>
    <property type="match status" value="1"/>
</dbReference>
<comment type="caution">
    <text evidence="2">The sequence shown here is derived from an EMBL/GenBank/DDBJ whole genome shotgun (WGS) entry which is preliminary data.</text>
</comment>
<protein>
    <submittedName>
        <fullName evidence="2">Kinase-like domain-containing protein</fullName>
    </submittedName>
</protein>